<keyword evidence="3" id="KW-1185">Reference proteome</keyword>
<dbReference type="GO" id="GO:0005829">
    <property type="term" value="C:cytosol"/>
    <property type="evidence" value="ECO:0007669"/>
    <property type="project" value="TreeGrafter"/>
</dbReference>
<name>A0A1H7ZCM8_STIAU</name>
<evidence type="ECO:0000259" key="1">
    <source>
        <dbReference type="PROSITE" id="PS51725"/>
    </source>
</evidence>
<protein>
    <submittedName>
        <fullName evidence="2">Quinol monooxygenase YgiN</fullName>
    </submittedName>
</protein>
<dbReference type="Gene3D" id="3.30.70.100">
    <property type="match status" value="1"/>
</dbReference>
<dbReference type="SUPFAM" id="SSF54909">
    <property type="entry name" value="Dimeric alpha+beta barrel"/>
    <property type="match status" value="1"/>
</dbReference>
<feature type="domain" description="ABM" evidence="1">
    <location>
        <begin position="6"/>
        <end position="96"/>
    </location>
</feature>
<keyword evidence="2" id="KW-0560">Oxidoreductase</keyword>
<dbReference type="PANTHER" id="PTHR33336">
    <property type="entry name" value="QUINOL MONOOXYGENASE YGIN-RELATED"/>
    <property type="match status" value="1"/>
</dbReference>
<dbReference type="PANTHER" id="PTHR33336:SF1">
    <property type="entry name" value="(4S)-4-HYDROXY-5-PHOSPHONOOXYPENTANE-2,3-DIONE ISOMERASE"/>
    <property type="match status" value="1"/>
</dbReference>
<dbReference type="Pfam" id="PF03992">
    <property type="entry name" value="ABM"/>
    <property type="match status" value="1"/>
</dbReference>
<organism evidence="2 3">
    <name type="scientific">Stigmatella aurantiaca</name>
    <dbReference type="NCBI Taxonomy" id="41"/>
    <lineage>
        <taxon>Bacteria</taxon>
        <taxon>Pseudomonadati</taxon>
        <taxon>Myxococcota</taxon>
        <taxon>Myxococcia</taxon>
        <taxon>Myxococcales</taxon>
        <taxon>Cystobacterineae</taxon>
        <taxon>Archangiaceae</taxon>
        <taxon>Stigmatella</taxon>
    </lineage>
</organism>
<dbReference type="AlphaFoldDB" id="A0A1H7ZCM8"/>
<proteinExistence type="predicted"/>
<evidence type="ECO:0000313" key="3">
    <source>
        <dbReference type="Proteomes" id="UP000182719"/>
    </source>
</evidence>
<sequence>MSQSLLVVHVHVHVKPEHVEPFREATLANARQSVKEPGIARFDVIQDSEDRTRFVLVEVYRTAQAPAAHKETAHYLTWRDTVAPMMAEPRTSKKYVNCFPDDAGW</sequence>
<dbReference type="Proteomes" id="UP000182719">
    <property type="component" value="Unassembled WGS sequence"/>
</dbReference>
<gene>
    <name evidence="2" type="ORF">SAMN05444354_118151</name>
</gene>
<dbReference type="InterPro" id="IPR007138">
    <property type="entry name" value="ABM_dom"/>
</dbReference>
<accession>A0A1H7ZCM8</accession>
<dbReference type="InterPro" id="IPR050744">
    <property type="entry name" value="AI-2_Isomerase_LsrG"/>
</dbReference>
<reference evidence="3" key="1">
    <citation type="submission" date="2016-10" db="EMBL/GenBank/DDBJ databases">
        <authorList>
            <person name="Varghese N."/>
            <person name="Submissions S."/>
        </authorList>
    </citation>
    <scope>NUCLEOTIDE SEQUENCE [LARGE SCALE GENOMIC DNA]</scope>
    <source>
        <strain evidence="3">DSM 17044</strain>
    </source>
</reference>
<dbReference type="RefSeq" id="WP_075009635.1">
    <property type="nucleotide sequence ID" value="NZ_FOAP01000018.1"/>
</dbReference>
<dbReference type="OrthoDB" id="9812192at2"/>
<dbReference type="PROSITE" id="PS51725">
    <property type="entry name" value="ABM"/>
    <property type="match status" value="1"/>
</dbReference>
<evidence type="ECO:0000313" key="2">
    <source>
        <dbReference type="EMBL" id="SEM55744.1"/>
    </source>
</evidence>
<dbReference type="GO" id="GO:0004497">
    <property type="term" value="F:monooxygenase activity"/>
    <property type="evidence" value="ECO:0007669"/>
    <property type="project" value="UniProtKB-KW"/>
</dbReference>
<dbReference type="EMBL" id="FOAP01000018">
    <property type="protein sequence ID" value="SEM55744.1"/>
    <property type="molecule type" value="Genomic_DNA"/>
</dbReference>
<keyword evidence="2" id="KW-0503">Monooxygenase</keyword>
<dbReference type="InterPro" id="IPR011008">
    <property type="entry name" value="Dimeric_a/b-barrel"/>
</dbReference>